<keyword evidence="1" id="KW-0812">Transmembrane</keyword>
<comment type="caution">
    <text evidence="2">The sequence shown here is derived from an EMBL/GenBank/DDBJ whole genome shotgun (WGS) entry which is preliminary data.</text>
</comment>
<evidence type="ECO:0000256" key="1">
    <source>
        <dbReference type="SAM" id="Phobius"/>
    </source>
</evidence>
<reference evidence="2" key="1">
    <citation type="submission" date="2020-10" db="EMBL/GenBank/DDBJ databases">
        <title>Taxonomic study of unclassified bacteria belonging to the class Ktedonobacteria.</title>
        <authorList>
            <person name="Yabe S."/>
            <person name="Wang C.M."/>
            <person name="Zheng Y."/>
            <person name="Sakai Y."/>
            <person name="Cavaletti L."/>
            <person name="Monciardini P."/>
            <person name="Donadio S."/>
        </authorList>
    </citation>
    <scope>NUCLEOTIDE SEQUENCE</scope>
    <source>
        <strain evidence="2">ID150040</strain>
    </source>
</reference>
<keyword evidence="1" id="KW-1133">Transmembrane helix</keyword>
<feature type="transmembrane region" description="Helical" evidence="1">
    <location>
        <begin position="77"/>
        <end position="97"/>
    </location>
</feature>
<dbReference type="RefSeq" id="WP_220208508.1">
    <property type="nucleotide sequence ID" value="NZ_BNJK01000002.1"/>
</dbReference>
<evidence type="ECO:0000313" key="3">
    <source>
        <dbReference type="Proteomes" id="UP000597444"/>
    </source>
</evidence>
<sequence length="241" mass="25593">MEQGNNGYSDDVQNAQTEQIPKAVQPNGVVAEAPKVLLPAQEPVAPDIHIQDTVAHAPGLSPAPTTLRKSRRRHFPWWIAGAAGIAVAVVLLGFLLMELYTFTSARGHSFPFLQTSQQTQSTPAATPTLHPTPTTSAGVAAVAHMAVMPGQLSARSDCQFANGYRCTAVLVASRLAPGRMTWSAASRTLTATITPTSGSLWAYQQQQISIFITNSCPYQGSIEFTTSEGKMVVPVSCSKAS</sequence>
<organism evidence="2 3">
    <name type="scientific">Reticulibacter mediterranei</name>
    <dbReference type="NCBI Taxonomy" id="2778369"/>
    <lineage>
        <taxon>Bacteria</taxon>
        <taxon>Bacillati</taxon>
        <taxon>Chloroflexota</taxon>
        <taxon>Ktedonobacteria</taxon>
        <taxon>Ktedonobacterales</taxon>
        <taxon>Reticulibacteraceae</taxon>
        <taxon>Reticulibacter</taxon>
    </lineage>
</organism>
<name>A0A8J3N7Z9_9CHLR</name>
<dbReference type="AlphaFoldDB" id="A0A8J3N7Z9"/>
<evidence type="ECO:0000313" key="2">
    <source>
        <dbReference type="EMBL" id="GHO97727.1"/>
    </source>
</evidence>
<gene>
    <name evidence="2" type="ORF">KSF_077750</name>
</gene>
<protein>
    <submittedName>
        <fullName evidence="2">Uncharacterized protein</fullName>
    </submittedName>
</protein>
<dbReference type="EMBL" id="BNJK01000002">
    <property type="protein sequence ID" value="GHO97727.1"/>
    <property type="molecule type" value="Genomic_DNA"/>
</dbReference>
<keyword evidence="1" id="KW-0472">Membrane</keyword>
<accession>A0A8J3N7Z9</accession>
<proteinExistence type="predicted"/>
<keyword evidence="3" id="KW-1185">Reference proteome</keyword>
<dbReference type="Proteomes" id="UP000597444">
    <property type="component" value="Unassembled WGS sequence"/>
</dbReference>